<dbReference type="RefSeq" id="WP_115123823.1">
    <property type="nucleotide sequence ID" value="NZ_QRAO01000003.1"/>
</dbReference>
<name>A0A370QAT6_9FLAO</name>
<dbReference type="InterPro" id="IPR036097">
    <property type="entry name" value="HisK_dim/P_sf"/>
</dbReference>
<dbReference type="InterPro" id="IPR050351">
    <property type="entry name" value="BphY/WalK/GraS-like"/>
</dbReference>
<protein>
    <recommendedName>
        <fullName evidence="2">histidine kinase</fullName>
        <ecNumber evidence="2">2.7.13.3</ecNumber>
    </recommendedName>
</protein>
<dbReference type="Gene3D" id="1.10.287.130">
    <property type="match status" value="1"/>
</dbReference>
<sequence length="401" mass="45031">MIAPVLPHNEEQRLAALRGYGVLYTEREEEYDQITDLATHITDMPISLISLVEENDVWVKSTQGMDICSTDRSNSFCSYAVENTDDSFVVNNTKNHPKFKNHPFAILEDDPVIFYAGVCLIDKNGYKLGTLCVIDSKPNKISEKQLNGLKKLAKQIVKLIELNKANSVLKGIQLELEKRNNELKNFAGVVSHDMKMPLANIIVTTDILKAKYASKLDQKAVDYLTYLKQSSFTLSDYITGLLNHYESDKLAEGDMESFDIQHLLEEIIELLNINIDCEINLPEENFDLHCNRAALEQIFLNLIGNSLKYSDKDKIVIDIEATQMSDQYFFKVSDNGVGIPKDKQEDIFNLFSVVGNLDRNGQKGSGIGLSTVKKLVNNLGGVISVASEIEKGTTFEFSIKK</sequence>
<dbReference type="Gene3D" id="3.30.450.40">
    <property type="match status" value="1"/>
</dbReference>
<keyword evidence="5" id="KW-0547">Nucleotide-binding</keyword>
<organism evidence="10 11">
    <name type="scientific">Marinirhabdus gelatinilytica</name>
    <dbReference type="NCBI Taxonomy" id="1703343"/>
    <lineage>
        <taxon>Bacteria</taxon>
        <taxon>Pseudomonadati</taxon>
        <taxon>Bacteroidota</taxon>
        <taxon>Flavobacteriia</taxon>
        <taxon>Flavobacteriales</taxon>
        <taxon>Flavobacteriaceae</taxon>
    </lineage>
</organism>
<dbReference type="EC" id="2.7.13.3" evidence="2"/>
<dbReference type="PANTHER" id="PTHR42878">
    <property type="entry name" value="TWO-COMPONENT HISTIDINE KINASE"/>
    <property type="match status" value="1"/>
</dbReference>
<feature type="domain" description="Histidine kinase" evidence="9">
    <location>
        <begin position="189"/>
        <end position="401"/>
    </location>
</feature>
<evidence type="ECO:0000256" key="3">
    <source>
        <dbReference type="ARBA" id="ARBA00022553"/>
    </source>
</evidence>
<dbReference type="EMBL" id="QRAO01000003">
    <property type="protein sequence ID" value="RDK85399.1"/>
    <property type="molecule type" value="Genomic_DNA"/>
</dbReference>
<dbReference type="GO" id="GO:0030295">
    <property type="term" value="F:protein kinase activator activity"/>
    <property type="evidence" value="ECO:0007669"/>
    <property type="project" value="TreeGrafter"/>
</dbReference>
<dbReference type="InterPro" id="IPR005467">
    <property type="entry name" value="His_kinase_dom"/>
</dbReference>
<comment type="catalytic activity">
    <reaction evidence="1">
        <text>ATP + protein L-histidine = ADP + protein N-phospho-L-histidine.</text>
        <dbReference type="EC" id="2.7.13.3"/>
    </reaction>
</comment>
<dbReference type="Gene3D" id="3.30.565.10">
    <property type="entry name" value="Histidine kinase-like ATPase, C-terminal domain"/>
    <property type="match status" value="1"/>
</dbReference>
<dbReference type="InterPro" id="IPR003661">
    <property type="entry name" value="HisK_dim/P_dom"/>
</dbReference>
<keyword evidence="7" id="KW-0067">ATP-binding</keyword>
<dbReference type="Proteomes" id="UP000255317">
    <property type="component" value="Unassembled WGS sequence"/>
</dbReference>
<evidence type="ECO:0000313" key="10">
    <source>
        <dbReference type="EMBL" id="RDK85399.1"/>
    </source>
</evidence>
<dbReference type="GO" id="GO:0007234">
    <property type="term" value="P:osmosensory signaling via phosphorelay pathway"/>
    <property type="evidence" value="ECO:0007669"/>
    <property type="project" value="TreeGrafter"/>
</dbReference>
<dbReference type="SMART" id="SM00065">
    <property type="entry name" value="GAF"/>
    <property type="match status" value="1"/>
</dbReference>
<evidence type="ECO:0000259" key="9">
    <source>
        <dbReference type="PROSITE" id="PS50109"/>
    </source>
</evidence>
<gene>
    <name evidence="10" type="ORF">C8D94_103224</name>
</gene>
<dbReference type="GO" id="GO:0000156">
    <property type="term" value="F:phosphorelay response regulator activity"/>
    <property type="evidence" value="ECO:0007669"/>
    <property type="project" value="TreeGrafter"/>
</dbReference>
<dbReference type="InterPro" id="IPR029016">
    <property type="entry name" value="GAF-like_dom_sf"/>
</dbReference>
<dbReference type="InterPro" id="IPR036890">
    <property type="entry name" value="HATPase_C_sf"/>
</dbReference>
<dbReference type="InterPro" id="IPR003594">
    <property type="entry name" value="HATPase_dom"/>
</dbReference>
<dbReference type="AlphaFoldDB" id="A0A370QAT6"/>
<dbReference type="InterPro" id="IPR003018">
    <property type="entry name" value="GAF"/>
</dbReference>
<dbReference type="CDD" id="cd00082">
    <property type="entry name" value="HisKA"/>
    <property type="match status" value="1"/>
</dbReference>
<dbReference type="Pfam" id="PF02518">
    <property type="entry name" value="HATPase_c"/>
    <property type="match status" value="1"/>
</dbReference>
<accession>A0A370QAT6</accession>
<dbReference type="InterPro" id="IPR004358">
    <property type="entry name" value="Sig_transdc_His_kin-like_C"/>
</dbReference>
<evidence type="ECO:0000256" key="5">
    <source>
        <dbReference type="ARBA" id="ARBA00022741"/>
    </source>
</evidence>
<dbReference type="GO" id="GO:0000155">
    <property type="term" value="F:phosphorelay sensor kinase activity"/>
    <property type="evidence" value="ECO:0007669"/>
    <property type="project" value="InterPro"/>
</dbReference>
<proteinExistence type="predicted"/>
<keyword evidence="8" id="KW-0902">Two-component regulatory system</keyword>
<dbReference type="PROSITE" id="PS50109">
    <property type="entry name" value="HIS_KIN"/>
    <property type="match status" value="1"/>
</dbReference>
<evidence type="ECO:0000256" key="2">
    <source>
        <dbReference type="ARBA" id="ARBA00012438"/>
    </source>
</evidence>
<dbReference type="SUPFAM" id="SSF47384">
    <property type="entry name" value="Homodimeric domain of signal transducing histidine kinase"/>
    <property type="match status" value="1"/>
</dbReference>
<evidence type="ECO:0000313" key="11">
    <source>
        <dbReference type="Proteomes" id="UP000255317"/>
    </source>
</evidence>
<evidence type="ECO:0000256" key="4">
    <source>
        <dbReference type="ARBA" id="ARBA00022679"/>
    </source>
</evidence>
<dbReference type="Pfam" id="PF01590">
    <property type="entry name" value="GAF"/>
    <property type="match status" value="1"/>
</dbReference>
<evidence type="ECO:0000256" key="7">
    <source>
        <dbReference type="ARBA" id="ARBA00022840"/>
    </source>
</evidence>
<dbReference type="PRINTS" id="PR00344">
    <property type="entry name" value="BCTRLSENSOR"/>
</dbReference>
<evidence type="ECO:0000256" key="6">
    <source>
        <dbReference type="ARBA" id="ARBA00022777"/>
    </source>
</evidence>
<dbReference type="PANTHER" id="PTHR42878:SF7">
    <property type="entry name" value="SENSOR HISTIDINE KINASE GLRK"/>
    <property type="match status" value="1"/>
</dbReference>
<dbReference type="GO" id="GO:0005524">
    <property type="term" value="F:ATP binding"/>
    <property type="evidence" value="ECO:0007669"/>
    <property type="project" value="UniProtKB-KW"/>
</dbReference>
<dbReference type="OrthoDB" id="9811889at2"/>
<keyword evidence="4" id="KW-0808">Transferase</keyword>
<evidence type="ECO:0000256" key="1">
    <source>
        <dbReference type="ARBA" id="ARBA00000085"/>
    </source>
</evidence>
<keyword evidence="6 10" id="KW-0418">Kinase</keyword>
<dbReference type="SUPFAM" id="SSF55781">
    <property type="entry name" value="GAF domain-like"/>
    <property type="match status" value="1"/>
</dbReference>
<reference evidence="10 11" key="1">
    <citation type="submission" date="2018-07" db="EMBL/GenBank/DDBJ databases">
        <title>Genomic Encyclopedia of Type Strains, Phase IV (KMG-IV): sequencing the most valuable type-strain genomes for metagenomic binning, comparative biology and taxonomic classification.</title>
        <authorList>
            <person name="Goeker M."/>
        </authorList>
    </citation>
    <scope>NUCLEOTIDE SEQUENCE [LARGE SCALE GENOMIC DNA]</scope>
    <source>
        <strain evidence="10 11">DSM 101478</strain>
    </source>
</reference>
<dbReference type="SUPFAM" id="SSF55874">
    <property type="entry name" value="ATPase domain of HSP90 chaperone/DNA topoisomerase II/histidine kinase"/>
    <property type="match status" value="1"/>
</dbReference>
<comment type="caution">
    <text evidence="10">The sequence shown here is derived from an EMBL/GenBank/DDBJ whole genome shotgun (WGS) entry which is preliminary data.</text>
</comment>
<evidence type="ECO:0000256" key="8">
    <source>
        <dbReference type="ARBA" id="ARBA00023012"/>
    </source>
</evidence>
<keyword evidence="3" id="KW-0597">Phosphoprotein</keyword>
<dbReference type="SMART" id="SM00387">
    <property type="entry name" value="HATPase_c"/>
    <property type="match status" value="1"/>
</dbReference>
<dbReference type="CDD" id="cd00075">
    <property type="entry name" value="HATPase"/>
    <property type="match status" value="1"/>
</dbReference>
<keyword evidence="11" id="KW-1185">Reference proteome</keyword>